<feature type="compositionally biased region" description="Basic and acidic residues" evidence="1">
    <location>
        <begin position="126"/>
        <end position="147"/>
    </location>
</feature>
<feature type="compositionally biased region" description="Basic and acidic residues" evidence="1">
    <location>
        <begin position="103"/>
        <end position="115"/>
    </location>
</feature>
<name>F2U525_SALR5</name>
<dbReference type="EMBL" id="GL832961">
    <property type="protein sequence ID" value="EGD82741.1"/>
    <property type="molecule type" value="Genomic_DNA"/>
</dbReference>
<gene>
    <name evidence="2" type="ORF">PTSG_03392</name>
</gene>
<dbReference type="AlphaFoldDB" id="F2U525"/>
<sequence>MGDSDEYLNPWGEDDALARSMKEFEERKAKAEAEKKKKEEEQEQEQQEQARKKESGSGGGGDVGDDYVDPYGRGDELAQMMKAFEARKQQAEAQKQALAAQQAKEKEEKEEKEAQDFAAKTTEPTSRQRSDDSRRATTKARDRSSSRDRHRHRSRSRSPHRRGSRHRESSSRRRRHHDSRSRSRSRSRSPRRRRRYRSRSRSPRRRYSRDDRHRRHDDRRRDERRERHRERGRHEDRGRERRSRSREPTKHGHSGSGAGSGGDVAATDPMFNLSAPLVVDRFLEVWTANNNANTRVKELLELFDTTSFELRGLVRRERLVSGADLQNNFKMTRPWPAKPCKRLFVESNRPTDPTFALDFYRKGEGPCFSHIGYTVHPPTVDLALLYRVQNNKITQIHVAEDKEGLVLTDDVEEDDVTASAIGKQAFDVMIRPGGLGGTSINRVFNNYDNIPVIG</sequence>
<keyword evidence="3" id="KW-1185">Reference proteome</keyword>
<dbReference type="STRING" id="946362.F2U525"/>
<reference evidence="2" key="1">
    <citation type="submission" date="2009-08" db="EMBL/GenBank/DDBJ databases">
        <title>Annotation of Salpingoeca rosetta.</title>
        <authorList>
            <consortium name="The Broad Institute Genome Sequencing Platform"/>
            <person name="Russ C."/>
            <person name="Cuomo C."/>
            <person name="Burger G."/>
            <person name="Gray M.W."/>
            <person name="Holland P.W.H."/>
            <person name="King N."/>
            <person name="Lang F.B.F."/>
            <person name="Roger A.J."/>
            <person name="Ruiz-Trillo I."/>
            <person name="Young S.K."/>
            <person name="Zeng Q."/>
            <person name="Gargeya S."/>
            <person name="Alvarado L."/>
            <person name="Berlin A."/>
            <person name="Chapman S.B."/>
            <person name="Chen Z."/>
            <person name="Freedman E."/>
            <person name="Gellesch M."/>
            <person name="Goldberg J."/>
            <person name="Griggs A."/>
            <person name="Gujja S."/>
            <person name="Heilman E."/>
            <person name="Heiman D."/>
            <person name="Howarth C."/>
            <person name="Mehta T."/>
            <person name="Neiman D."/>
            <person name="Pearson M."/>
            <person name="Roberts A."/>
            <person name="Saif S."/>
            <person name="Shea T."/>
            <person name="Shenoy N."/>
            <person name="Sisk P."/>
            <person name="Stolte C."/>
            <person name="Sykes S."/>
            <person name="White J."/>
            <person name="Yandava C."/>
            <person name="Haas B."/>
            <person name="Nusbaum C."/>
            <person name="Birren B."/>
        </authorList>
    </citation>
    <scope>NUCLEOTIDE SEQUENCE [LARGE SCALE GENOMIC DNA]</scope>
    <source>
        <strain evidence="2">ATCC 50818</strain>
    </source>
</reference>
<dbReference type="KEGG" id="sre:PTSG_03392"/>
<dbReference type="OMA" id="MSINAVM"/>
<dbReference type="GeneID" id="16076564"/>
<evidence type="ECO:0000313" key="3">
    <source>
        <dbReference type="Proteomes" id="UP000007799"/>
    </source>
</evidence>
<feature type="compositionally biased region" description="Basic residues" evidence="1">
    <location>
        <begin position="148"/>
        <end position="165"/>
    </location>
</feature>
<feature type="compositionally biased region" description="Basic and acidic residues" evidence="1">
    <location>
        <begin position="232"/>
        <end position="250"/>
    </location>
</feature>
<feature type="compositionally biased region" description="Basic and acidic residues" evidence="1">
    <location>
        <begin position="16"/>
        <end position="40"/>
    </location>
</feature>
<proteinExistence type="predicted"/>
<feature type="region of interest" description="Disordered" evidence="1">
    <location>
        <begin position="1"/>
        <end position="267"/>
    </location>
</feature>
<dbReference type="RefSeq" id="XP_004995977.1">
    <property type="nucleotide sequence ID" value="XM_004995920.1"/>
</dbReference>
<dbReference type="Proteomes" id="UP000007799">
    <property type="component" value="Unassembled WGS sequence"/>
</dbReference>
<accession>F2U525</accession>
<dbReference type="InParanoid" id="F2U525"/>
<protein>
    <submittedName>
        <fullName evidence="2">Uncharacterized protein</fullName>
    </submittedName>
</protein>
<evidence type="ECO:0000256" key="1">
    <source>
        <dbReference type="SAM" id="MobiDB-lite"/>
    </source>
</evidence>
<evidence type="ECO:0000313" key="2">
    <source>
        <dbReference type="EMBL" id="EGD82741.1"/>
    </source>
</evidence>
<feature type="compositionally biased region" description="Basic residues" evidence="1">
    <location>
        <begin position="172"/>
        <end position="218"/>
    </location>
</feature>
<feature type="compositionally biased region" description="Low complexity" evidence="1">
    <location>
        <begin position="91"/>
        <end position="102"/>
    </location>
</feature>
<organism evidence="3">
    <name type="scientific">Salpingoeca rosetta (strain ATCC 50818 / BSB-021)</name>
    <dbReference type="NCBI Taxonomy" id="946362"/>
    <lineage>
        <taxon>Eukaryota</taxon>
        <taxon>Choanoflagellata</taxon>
        <taxon>Craspedida</taxon>
        <taxon>Salpingoecidae</taxon>
        <taxon>Salpingoeca</taxon>
    </lineage>
</organism>